<keyword evidence="1" id="KW-0472">Membrane</keyword>
<dbReference type="EMBL" id="JAFFZN010000032">
    <property type="protein sequence ID" value="MBO8189202.1"/>
    <property type="molecule type" value="Genomic_DNA"/>
</dbReference>
<evidence type="ECO:0000256" key="1">
    <source>
        <dbReference type="SAM" id="Phobius"/>
    </source>
</evidence>
<protein>
    <submittedName>
        <fullName evidence="2">Uncharacterized protein</fullName>
    </submittedName>
</protein>
<keyword evidence="3" id="KW-1185">Reference proteome</keyword>
<reference evidence="2 3" key="1">
    <citation type="submission" date="2021-02" db="EMBL/GenBank/DDBJ databases">
        <title>Streptomyces spirodelae sp. nov., isolated from duckweed.</title>
        <authorList>
            <person name="Saimee Y."/>
            <person name="Duangmal K."/>
        </authorList>
    </citation>
    <scope>NUCLEOTIDE SEQUENCE [LARGE SCALE GENOMIC DNA]</scope>
    <source>
        <strain evidence="2 3">DW4-2</strain>
    </source>
</reference>
<dbReference type="Proteomes" id="UP001518976">
    <property type="component" value="Unassembled WGS sequence"/>
</dbReference>
<evidence type="ECO:0000313" key="2">
    <source>
        <dbReference type="EMBL" id="MBO8189202.1"/>
    </source>
</evidence>
<accession>A0ABS3X298</accession>
<gene>
    <name evidence="2" type="ORF">JW592_27645</name>
</gene>
<comment type="caution">
    <text evidence="2">The sequence shown here is derived from an EMBL/GenBank/DDBJ whole genome shotgun (WGS) entry which is preliminary data.</text>
</comment>
<proteinExistence type="predicted"/>
<evidence type="ECO:0000313" key="3">
    <source>
        <dbReference type="Proteomes" id="UP001518976"/>
    </source>
</evidence>
<keyword evidence="1" id="KW-0812">Transmembrane</keyword>
<organism evidence="2 3">
    <name type="scientific">Streptomyces spirodelae</name>
    <dbReference type="NCBI Taxonomy" id="2812904"/>
    <lineage>
        <taxon>Bacteria</taxon>
        <taxon>Bacillati</taxon>
        <taxon>Actinomycetota</taxon>
        <taxon>Actinomycetes</taxon>
        <taxon>Kitasatosporales</taxon>
        <taxon>Streptomycetaceae</taxon>
        <taxon>Streptomyces</taxon>
    </lineage>
</organism>
<sequence length="72" mass="7479">MAFLLGEDTASASASTETPSRRLSWIDVALMALVLGALTVLLAVGVELPQALTIVGAAGLVTVELRRRLSQS</sequence>
<name>A0ABS3X298_9ACTN</name>
<feature type="transmembrane region" description="Helical" evidence="1">
    <location>
        <begin position="23"/>
        <end position="42"/>
    </location>
</feature>
<keyword evidence="1" id="KW-1133">Transmembrane helix</keyword>
<dbReference type="RefSeq" id="WP_209267971.1">
    <property type="nucleotide sequence ID" value="NZ_JAFFZN010000032.1"/>
</dbReference>